<dbReference type="Pfam" id="PF11984">
    <property type="entry name" value="DUF3485"/>
    <property type="match status" value="1"/>
</dbReference>
<keyword evidence="5" id="KW-1185">Reference proteome</keyword>
<accession>A0A146G252</accession>
<keyword evidence="2" id="KW-0812">Transmembrane</keyword>
<dbReference type="Proteomes" id="UP000076023">
    <property type="component" value="Unassembled WGS sequence"/>
</dbReference>
<feature type="region of interest" description="Disordered" evidence="1">
    <location>
        <begin position="1"/>
        <end position="20"/>
    </location>
</feature>
<feature type="compositionally biased region" description="Polar residues" evidence="1">
    <location>
        <begin position="11"/>
        <end position="20"/>
    </location>
</feature>
<evidence type="ECO:0000256" key="1">
    <source>
        <dbReference type="SAM" id="MobiDB-lite"/>
    </source>
</evidence>
<name>A0A146G252_TERSA</name>
<dbReference type="OrthoDB" id="9769061at2"/>
<comment type="caution">
    <text evidence="4">The sequence shown here is derived from an EMBL/GenBank/DDBJ whole genome shotgun (WGS) entry which is preliminary data.</text>
</comment>
<keyword evidence="2" id="KW-0472">Membrane</keyword>
<reference evidence="5" key="1">
    <citation type="journal article" date="2017" name="Genome Announc.">
        <title>Draft Genome Sequence of Terrimicrobium sacchariphilum NM-5T, a Facultative Anaerobic Soil Bacterium of the Class Spartobacteria.</title>
        <authorList>
            <person name="Qiu Y.L."/>
            <person name="Tourlousse D.M."/>
            <person name="Matsuura N."/>
            <person name="Ohashi A."/>
            <person name="Sekiguchi Y."/>
        </authorList>
    </citation>
    <scope>NUCLEOTIDE SEQUENCE [LARGE SCALE GENOMIC DNA]</scope>
    <source>
        <strain evidence="5">NM-5</strain>
    </source>
</reference>
<evidence type="ECO:0000256" key="2">
    <source>
        <dbReference type="SAM" id="Phobius"/>
    </source>
</evidence>
<proteinExistence type="predicted"/>
<dbReference type="InterPro" id="IPR014263">
    <property type="entry name" value="Methanolan_biosynth_EpsI"/>
</dbReference>
<gene>
    <name evidence="4" type="ORF">TSACC_2135</name>
</gene>
<dbReference type="STRING" id="690879.TSACC_2135"/>
<feature type="transmembrane region" description="Helical" evidence="2">
    <location>
        <begin position="29"/>
        <end position="50"/>
    </location>
</feature>
<evidence type="ECO:0000259" key="3">
    <source>
        <dbReference type="Pfam" id="PF11984"/>
    </source>
</evidence>
<keyword evidence="2" id="KW-1133">Transmembrane helix</keyword>
<evidence type="ECO:0000313" key="5">
    <source>
        <dbReference type="Proteomes" id="UP000076023"/>
    </source>
</evidence>
<dbReference type="InParanoid" id="A0A146G252"/>
<dbReference type="EMBL" id="BDCO01000002">
    <property type="protein sequence ID" value="GAT31741.1"/>
    <property type="molecule type" value="Genomic_DNA"/>
</dbReference>
<feature type="domain" description="Methanolan biosynthesis EpsI" evidence="3">
    <location>
        <begin position="36"/>
        <end position="248"/>
    </location>
</feature>
<dbReference type="AlphaFoldDB" id="A0A146G252"/>
<sequence>MKRLPRANPARMNTSSSSFLETDPVKGSIAMGIRAAVVLALVGIVIAVCLNTPNINVPSEGGVIMQLPETVGSFVGKSMEITPVEKAILPPDTQFARMNYKNFKGEEVNCQIVLSGGEKRSIHRPEVCLPGQGWTKKSAEVIDVKLDDGRVLPVMKLVISRPVEVQPGVRKELTGLFLYWFVGKNSTTPYHWQRILRSDLDRVFHNVNHRWAYVIVNANVLDGFVPGAKNQEETLDMLKKFIGDVAPELLKPEVKLNK</sequence>
<evidence type="ECO:0000313" key="4">
    <source>
        <dbReference type="EMBL" id="GAT31741.1"/>
    </source>
</evidence>
<protein>
    <recommendedName>
        <fullName evidence="3">Methanolan biosynthesis EpsI domain-containing protein</fullName>
    </recommendedName>
</protein>
<organism evidence="4 5">
    <name type="scientific">Terrimicrobium sacchariphilum</name>
    <dbReference type="NCBI Taxonomy" id="690879"/>
    <lineage>
        <taxon>Bacteria</taxon>
        <taxon>Pseudomonadati</taxon>
        <taxon>Verrucomicrobiota</taxon>
        <taxon>Terrimicrobiia</taxon>
        <taxon>Terrimicrobiales</taxon>
        <taxon>Terrimicrobiaceae</taxon>
        <taxon>Terrimicrobium</taxon>
    </lineage>
</organism>